<gene>
    <name evidence="1" type="ORF">KL86DYS2_10487</name>
</gene>
<evidence type="ECO:0000313" key="1">
    <source>
        <dbReference type="EMBL" id="SBV93138.1"/>
    </source>
</evidence>
<accession>A0A212J0Z3</accession>
<dbReference type="RefSeq" id="WP_296946792.1">
    <property type="nucleotide sequence ID" value="NZ_LT599021.1"/>
</dbReference>
<dbReference type="EMBL" id="FLUL01000001">
    <property type="protein sequence ID" value="SBV93138.1"/>
    <property type="molecule type" value="Genomic_DNA"/>
</dbReference>
<organism evidence="1">
    <name type="scientific">uncultured Dysgonomonas sp</name>
    <dbReference type="NCBI Taxonomy" id="206096"/>
    <lineage>
        <taxon>Bacteria</taxon>
        <taxon>Pseudomonadati</taxon>
        <taxon>Bacteroidota</taxon>
        <taxon>Bacteroidia</taxon>
        <taxon>Bacteroidales</taxon>
        <taxon>Dysgonomonadaceae</taxon>
        <taxon>Dysgonomonas</taxon>
        <taxon>environmental samples</taxon>
    </lineage>
</organism>
<sequence>MGLVNPIDILTCEIRIGAPDPASPIKIQNPILLTEVKEITITESYKDLIGSAKVSFPKGSVYQSVIIENVTLDGIDATSVFVNRLEDGVLIEKRTTQVPVSEVAFIVGQRISIKLGYNGNIKSMFEGYIKGVSSDDDVILECENLAYKLKQKQAPKITTPKKTYINDLCGEKYGLLKGTNFELHKSTKEWNIQIGEVRITDNFTVADILESWSKMGLYCYLKYESDDYSQMPKIAIGRPYSSKKSEMFSDGSEVQVTVISDRPEVYNIQKQKNRNSAKYYIDFLYNVAENRLTTTKVDPKFLAVKAQGLGSDEKFFSVTVRRNPDYDPTDKNSKEFQTVNATQISKKRHKVTGNKTASGAETKTKVDMDSYTVVPYHSTKKNITSDALVEEAINYFKNYNLNGVKGSLLLFGDFGIRTGVQVEIDDPRNSSKNGVYLVEKVTTTFGVNGYFQDIEVPYKIQSVETYGKN</sequence>
<dbReference type="AlphaFoldDB" id="A0A212J0Z3"/>
<protein>
    <submittedName>
        <fullName evidence="1">Uncharacterized protein</fullName>
    </submittedName>
</protein>
<reference evidence="1" key="1">
    <citation type="submission" date="2016-04" db="EMBL/GenBank/DDBJ databases">
        <authorList>
            <person name="Evans L.H."/>
            <person name="Alamgir A."/>
            <person name="Owens N."/>
            <person name="Weber N.D."/>
            <person name="Virtaneva K."/>
            <person name="Barbian K."/>
            <person name="Babar A."/>
            <person name="Rosenke K."/>
        </authorList>
    </citation>
    <scope>NUCLEOTIDE SEQUENCE</scope>
    <source>
        <strain evidence="1">86-2</strain>
    </source>
</reference>
<name>A0A212J0Z3_9BACT</name>
<proteinExistence type="predicted"/>